<name>A0AC35TX33_9BILA</name>
<organism evidence="1 2">
    <name type="scientific">Rhabditophanes sp. KR3021</name>
    <dbReference type="NCBI Taxonomy" id="114890"/>
    <lineage>
        <taxon>Eukaryota</taxon>
        <taxon>Metazoa</taxon>
        <taxon>Ecdysozoa</taxon>
        <taxon>Nematoda</taxon>
        <taxon>Chromadorea</taxon>
        <taxon>Rhabditida</taxon>
        <taxon>Tylenchina</taxon>
        <taxon>Panagrolaimomorpha</taxon>
        <taxon>Strongyloidoidea</taxon>
        <taxon>Alloionematidae</taxon>
        <taxon>Rhabditophanes</taxon>
    </lineage>
</organism>
<dbReference type="Proteomes" id="UP000095286">
    <property type="component" value="Unplaced"/>
</dbReference>
<protein>
    <submittedName>
        <fullName evidence="2">Fork-head domain-containing protein</fullName>
    </submittedName>
</protein>
<proteinExistence type="predicted"/>
<reference evidence="2" key="1">
    <citation type="submission" date="2016-11" db="UniProtKB">
        <authorList>
            <consortium name="WormBaseParasite"/>
        </authorList>
    </citation>
    <scope>IDENTIFICATION</scope>
    <source>
        <strain evidence="2">KR3021</strain>
    </source>
</reference>
<dbReference type="WBParaSite" id="RSKR_0000508000.1">
    <property type="protein sequence ID" value="RSKR_0000508000.1"/>
    <property type="gene ID" value="RSKR_0000508000"/>
</dbReference>
<evidence type="ECO:0000313" key="1">
    <source>
        <dbReference type="Proteomes" id="UP000095286"/>
    </source>
</evidence>
<evidence type="ECO:0000313" key="2">
    <source>
        <dbReference type="WBParaSite" id="RSKR_0000508000.1"/>
    </source>
</evidence>
<accession>A0AC35TX33</accession>
<sequence length="399" mass="44386">MSGSDFTGSLPSDFAGALPPYSNGMSNYGNYTAYQYNGGNGGGYVYPNQVSEDPLLIDNLSKIRKSVYTRPTIDYLNRSNGGGENETLTVEEFSKFKKNGFGNTKPQFSYISLITTAIQKSESGMLTLADIYRWIIQYFPYYRQNQQRWQNSIRHSLSFNDCFVKVARTPDKPGKGSFWTLHNDCGNMFENGCHLRRQKRFKLNTKEGKRSRKSTSASSNNSSQNNSLSDSDRIKVEVKEERNGSIDDGRIISSLTASCSPSSNSETITTTGSPPHFVNFQHLPGQEMPNSNASSLQQQSSVICPIPSLSQVSLISSAYPQYTSSPSSLQNIYNADLSHAGPFSIPQFGEKNIFDNNNLYSNQQQFLYNSTNLMNGGSPLNYATTYHSLYPTPYNPSSL</sequence>